<feature type="active site" evidence="6">
    <location>
        <position position="324"/>
    </location>
</feature>
<feature type="domain" description="Peptidase A1" evidence="9">
    <location>
        <begin position="99"/>
        <end position="407"/>
    </location>
</feature>
<evidence type="ECO:0000256" key="3">
    <source>
        <dbReference type="ARBA" id="ARBA00022750"/>
    </source>
</evidence>
<keyword evidence="11" id="KW-1185">Reference proteome</keyword>
<dbReference type="Proteomes" id="UP000607653">
    <property type="component" value="Unassembled WGS sequence"/>
</dbReference>
<evidence type="ECO:0000256" key="4">
    <source>
        <dbReference type="ARBA" id="ARBA00022801"/>
    </source>
</evidence>
<keyword evidence="3 7" id="KW-0064">Aspartyl protease</keyword>
<dbReference type="SUPFAM" id="SSF50630">
    <property type="entry name" value="Acid proteases"/>
    <property type="match status" value="1"/>
</dbReference>
<dbReference type="Pfam" id="PF14543">
    <property type="entry name" value="TAXi_N"/>
    <property type="match status" value="1"/>
</dbReference>
<evidence type="ECO:0000256" key="5">
    <source>
        <dbReference type="ARBA" id="ARBA00023180"/>
    </source>
</evidence>
<dbReference type="GO" id="GO:0006508">
    <property type="term" value="P:proteolysis"/>
    <property type="evidence" value="ECO:0007669"/>
    <property type="project" value="UniProtKB-KW"/>
</dbReference>
<dbReference type="InterPro" id="IPR001969">
    <property type="entry name" value="Aspartic_peptidase_AS"/>
</dbReference>
<dbReference type="InterPro" id="IPR051708">
    <property type="entry name" value="Plant_Aspart_Prot_A1"/>
</dbReference>
<evidence type="ECO:0000256" key="6">
    <source>
        <dbReference type="PIRSR" id="PIRSR601461-1"/>
    </source>
</evidence>
<evidence type="ECO:0000313" key="10">
    <source>
        <dbReference type="EMBL" id="DAD39642.1"/>
    </source>
</evidence>
<evidence type="ECO:0000256" key="2">
    <source>
        <dbReference type="ARBA" id="ARBA00022670"/>
    </source>
</evidence>
<dbReference type="InterPro" id="IPR021109">
    <property type="entry name" value="Peptidase_aspartic_dom_sf"/>
</dbReference>
<dbReference type="InterPro" id="IPR034161">
    <property type="entry name" value="Pepsin-like_plant"/>
</dbReference>
<evidence type="ECO:0000256" key="1">
    <source>
        <dbReference type="ARBA" id="ARBA00007447"/>
    </source>
</evidence>
<feature type="chain" id="PRO_5032438755" description="Peptidase A1 domain-containing protein" evidence="8">
    <location>
        <begin position="23"/>
        <end position="415"/>
    </location>
</feature>
<dbReference type="Gene3D" id="2.40.70.10">
    <property type="entry name" value="Acid Proteases"/>
    <property type="match status" value="3"/>
</dbReference>
<keyword evidence="8" id="KW-0732">Signal</keyword>
<feature type="active site" evidence="6">
    <location>
        <position position="117"/>
    </location>
</feature>
<protein>
    <recommendedName>
        <fullName evidence="9">Peptidase A1 domain-containing protein</fullName>
    </recommendedName>
</protein>
<keyword evidence="4 7" id="KW-0378">Hydrolase</keyword>
<sequence length="415" mass="45788">MNPFSLALLVLLALLAFYGSPATSTSRHAFDNYHRPVQNGFRVKLIHVDSGVSLTKFERTQRAIESGKNRMKRLSAPLMADPSADYKFMGHLEPGGNELVLPVYIGNPPVWMQLILDTGSDLIWAQSLPCKHCDLAYDDPLFFDPSNSSTFSNVSCSSELCKSLPYSKCTKGCEYQYDYGDNSTTRGYMGTDTFQFGDDGHLVPIPHIGFGCGLDNQALFLEEADGILGLGRGPLSLISQLGAKTFSYCMADGYTSFSSFFMVGSLPNISRPTISIPMMRNPYVEDVPYYYVSIEGITVGDTLIPLPNSTFEIRKDGTGGMFVDSGTTITFLEKEVFELIEVPRLIFHFKGGADLELDPESYFVEDFPVGAFCLAMMPYEVFSVLGNIQLYNMYVVYDLEKEMLIVSSSGGCGDG</sequence>
<keyword evidence="2 7" id="KW-0645">Protease</keyword>
<dbReference type="CDD" id="cd05476">
    <property type="entry name" value="pepsin_A_like_plant"/>
    <property type="match status" value="1"/>
</dbReference>
<dbReference type="Pfam" id="PF14541">
    <property type="entry name" value="TAXi_C"/>
    <property type="match status" value="2"/>
</dbReference>
<comment type="caution">
    <text evidence="10">The sequence shown here is derived from an EMBL/GenBank/DDBJ whole genome shotgun (WGS) entry which is preliminary data.</text>
</comment>
<dbReference type="InterPro" id="IPR001461">
    <property type="entry name" value="Aspartic_peptidase_A1"/>
</dbReference>
<evidence type="ECO:0000313" key="11">
    <source>
        <dbReference type="Proteomes" id="UP000607653"/>
    </source>
</evidence>
<dbReference type="InterPro" id="IPR032861">
    <property type="entry name" value="TAXi_N"/>
</dbReference>
<feature type="signal peptide" evidence="8">
    <location>
        <begin position="1"/>
        <end position="22"/>
    </location>
</feature>
<gene>
    <name evidence="10" type="ORF">HUJ06_013965</name>
</gene>
<dbReference type="PANTHER" id="PTHR47967">
    <property type="entry name" value="OS07G0603500 PROTEIN-RELATED"/>
    <property type="match status" value="1"/>
</dbReference>
<comment type="similarity">
    <text evidence="1 7">Belongs to the peptidase A1 family.</text>
</comment>
<evidence type="ECO:0000256" key="8">
    <source>
        <dbReference type="SAM" id="SignalP"/>
    </source>
</evidence>
<dbReference type="PROSITE" id="PS51767">
    <property type="entry name" value="PEPTIDASE_A1"/>
    <property type="match status" value="1"/>
</dbReference>
<evidence type="ECO:0000259" key="9">
    <source>
        <dbReference type="PROSITE" id="PS51767"/>
    </source>
</evidence>
<keyword evidence="5" id="KW-0325">Glycoprotein</keyword>
<evidence type="ECO:0000256" key="7">
    <source>
        <dbReference type="RuleBase" id="RU000454"/>
    </source>
</evidence>
<name>A0A822Z3M8_NELNU</name>
<dbReference type="GO" id="GO:0004190">
    <property type="term" value="F:aspartic-type endopeptidase activity"/>
    <property type="evidence" value="ECO:0007669"/>
    <property type="project" value="UniProtKB-KW"/>
</dbReference>
<organism evidence="10 11">
    <name type="scientific">Nelumbo nucifera</name>
    <name type="common">Sacred lotus</name>
    <dbReference type="NCBI Taxonomy" id="4432"/>
    <lineage>
        <taxon>Eukaryota</taxon>
        <taxon>Viridiplantae</taxon>
        <taxon>Streptophyta</taxon>
        <taxon>Embryophyta</taxon>
        <taxon>Tracheophyta</taxon>
        <taxon>Spermatophyta</taxon>
        <taxon>Magnoliopsida</taxon>
        <taxon>Proteales</taxon>
        <taxon>Nelumbonaceae</taxon>
        <taxon>Nelumbo</taxon>
    </lineage>
</organism>
<dbReference type="InterPro" id="IPR032799">
    <property type="entry name" value="TAXi_C"/>
</dbReference>
<dbReference type="EMBL" id="DUZY01000005">
    <property type="protein sequence ID" value="DAD39642.1"/>
    <property type="molecule type" value="Genomic_DNA"/>
</dbReference>
<reference evidence="10 11" key="1">
    <citation type="journal article" date="2020" name="Mol. Biol. Evol.">
        <title>Distinct Expression and Methylation Patterns for Genes with Different Fates following a Single Whole-Genome Duplication in Flowering Plants.</title>
        <authorList>
            <person name="Shi T."/>
            <person name="Rahmani R.S."/>
            <person name="Gugger P.F."/>
            <person name="Wang M."/>
            <person name="Li H."/>
            <person name="Zhang Y."/>
            <person name="Li Z."/>
            <person name="Wang Q."/>
            <person name="Van de Peer Y."/>
            <person name="Marchal K."/>
            <person name="Chen J."/>
        </authorList>
    </citation>
    <scope>NUCLEOTIDE SEQUENCE [LARGE SCALE GENOMIC DNA]</scope>
    <source>
        <tissue evidence="10">Leaf</tissue>
    </source>
</reference>
<dbReference type="InterPro" id="IPR033121">
    <property type="entry name" value="PEPTIDASE_A1"/>
</dbReference>
<dbReference type="AlphaFoldDB" id="A0A822Z3M8"/>
<dbReference type="PROSITE" id="PS00141">
    <property type="entry name" value="ASP_PROTEASE"/>
    <property type="match status" value="1"/>
</dbReference>
<dbReference type="PRINTS" id="PR00792">
    <property type="entry name" value="PEPSIN"/>
</dbReference>
<proteinExistence type="inferred from homology"/>
<dbReference type="PANTHER" id="PTHR47967:SF23">
    <property type="entry name" value="OS04G0448300 PROTEIN"/>
    <property type="match status" value="1"/>
</dbReference>
<accession>A0A822Z3M8</accession>